<protein>
    <submittedName>
        <fullName evidence="2">Alpha-amylase</fullName>
    </submittedName>
</protein>
<comment type="caution">
    <text evidence="2">The sequence shown here is derived from an EMBL/GenBank/DDBJ whole genome shotgun (WGS) entry which is preliminary data.</text>
</comment>
<feature type="region of interest" description="Disordered" evidence="1">
    <location>
        <begin position="1"/>
        <end position="48"/>
    </location>
</feature>
<evidence type="ECO:0000313" key="3">
    <source>
        <dbReference type="Proteomes" id="UP000305840"/>
    </source>
</evidence>
<dbReference type="AlphaFoldDB" id="A0A4U2EA84"/>
<reference evidence="2 3" key="1">
    <citation type="submission" date="2019-04" db="EMBL/GenBank/DDBJ databases">
        <title>A reverse ecology approach based on a biological definition of microbial populations.</title>
        <authorList>
            <person name="Arevalo P."/>
            <person name="Vaninsberghe D."/>
            <person name="Elsherbini J."/>
            <person name="Gore J."/>
            <person name="Polz M."/>
        </authorList>
    </citation>
    <scope>NUCLEOTIDE SEQUENCE [LARGE SCALE GENOMIC DNA]</scope>
    <source>
        <strain evidence="2 3">10N.222.48.A1</strain>
    </source>
</reference>
<sequence length="48" mass="5352">MSNNQNNHKANQGNKNKGTSGHNAAYQKAQDNNANQRNPNNVRFQGKK</sequence>
<accession>A0A4U2EA84</accession>
<evidence type="ECO:0000256" key="1">
    <source>
        <dbReference type="SAM" id="MobiDB-lite"/>
    </source>
</evidence>
<organism evidence="2 3">
    <name type="scientific">Vibrio lentus</name>
    <dbReference type="NCBI Taxonomy" id="136468"/>
    <lineage>
        <taxon>Bacteria</taxon>
        <taxon>Pseudomonadati</taxon>
        <taxon>Pseudomonadota</taxon>
        <taxon>Gammaproteobacteria</taxon>
        <taxon>Vibrionales</taxon>
        <taxon>Vibrionaceae</taxon>
        <taxon>Vibrio</taxon>
    </lineage>
</organism>
<gene>
    <name evidence="2" type="ORF">FCV91_25180</name>
</gene>
<dbReference type="Proteomes" id="UP000305840">
    <property type="component" value="Unassembled WGS sequence"/>
</dbReference>
<dbReference type="RefSeq" id="WP_136993508.1">
    <property type="nucleotide sequence ID" value="NZ_SYVK01000011.1"/>
</dbReference>
<evidence type="ECO:0000313" key="2">
    <source>
        <dbReference type="EMBL" id="TKF99755.1"/>
    </source>
</evidence>
<feature type="compositionally biased region" description="Low complexity" evidence="1">
    <location>
        <begin position="1"/>
        <end position="18"/>
    </location>
</feature>
<feature type="compositionally biased region" description="Low complexity" evidence="1">
    <location>
        <begin position="32"/>
        <end position="41"/>
    </location>
</feature>
<proteinExistence type="predicted"/>
<name>A0A4U2EA84_9VIBR</name>
<dbReference type="EMBL" id="SYVO01000178">
    <property type="protein sequence ID" value="TKF99755.1"/>
    <property type="molecule type" value="Genomic_DNA"/>
</dbReference>